<protein>
    <submittedName>
        <fullName evidence="2">Uncharacterized protein</fullName>
    </submittedName>
</protein>
<gene>
    <name evidence="2" type="ORF">EB235_08190</name>
</gene>
<sequence>MIRCLAILCTLLLFSAHPAWSDPTIACGFTLEIPNCDPKQDCTQPQDTRDCTRCVATLLGNCLGRFDDPLCEKAKSSQNAIYDSNRAVCEMEKDAQRRQCEANKASVLKLQQQIAEACKPNHPDASIQPVAPTK</sequence>
<feature type="chain" id="PRO_5026827864" evidence="1">
    <location>
        <begin position="22"/>
        <end position="134"/>
    </location>
</feature>
<name>A0A6M7WKX9_RHILI</name>
<organism evidence="2 3">
    <name type="scientific">Mesorhizobium loti R88b</name>
    <dbReference type="NCBI Taxonomy" id="935548"/>
    <lineage>
        <taxon>Bacteria</taxon>
        <taxon>Pseudomonadati</taxon>
        <taxon>Pseudomonadota</taxon>
        <taxon>Alphaproteobacteria</taxon>
        <taxon>Hyphomicrobiales</taxon>
        <taxon>Phyllobacteriaceae</taxon>
        <taxon>Mesorhizobium</taxon>
    </lineage>
</organism>
<dbReference type="AlphaFoldDB" id="A0A6M7WKX9"/>
<dbReference type="EMBL" id="CP033367">
    <property type="protein sequence ID" value="QKD01493.1"/>
    <property type="molecule type" value="Genomic_DNA"/>
</dbReference>
<evidence type="ECO:0000313" key="3">
    <source>
        <dbReference type="Proteomes" id="UP000503017"/>
    </source>
</evidence>
<evidence type="ECO:0000313" key="2">
    <source>
        <dbReference type="EMBL" id="QKD01493.1"/>
    </source>
</evidence>
<proteinExistence type="predicted"/>
<reference evidence="2 3" key="1">
    <citation type="submission" date="2018-10" db="EMBL/GenBank/DDBJ databases">
        <authorList>
            <person name="Perry B.J."/>
            <person name="Sullivan J.T."/>
            <person name="Murphy R.J.T."/>
            <person name="Ramsay J.P."/>
            <person name="Ronson C.W."/>
        </authorList>
    </citation>
    <scope>NUCLEOTIDE SEQUENCE [LARGE SCALE GENOMIC DNA]</scope>
    <source>
        <strain evidence="2 3">R88b</strain>
    </source>
</reference>
<keyword evidence="1" id="KW-0732">Signal</keyword>
<accession>A0A6M7WKX9</accession>
<feature type="signal peptide" evidence="1">
    <location>
        <begin position="1"/>
        <end position="21"/>
    </location>
</feature>
<dbReference type="Proteomes" id="UP000503017">
    <property type="component" value="Chromosome"/>
</dbReference>
<evidence type="ECO:0000256" key="1">
    <source>
        <dbReference type="SAM" id="SignalP"/>
    </source>
</evidence>